<dbReference type="CDD" id="cd02440">
    <property type="entry name" value="AdoMet_MTases"/>
    <property type="match status" value="1"/>
</dbReference>
<accession>A0A1I5YQQ7</accession>
<sequence length="262" mass="27828">MTADGLGFAEAELSHDAFLGGRITLYQPKSGYRAGIDPILLAASVPARRGERVLDLGCGAGPALLALGARVPGLSLTGLERQAAYADLAVRNAAATGIAARIFAADLREMPAELRAESFDHIIANPPYFQAADRTAARDAGREAGRGEEAPLADWVRAGSKRLAPAGRLTMIVRAERLPELLDAMQGLLGSLEVQPLAPRSGRAARLVLVRGRKGGRAEFRLHAPIVLHEGSRHVRDGEDYAPRIRAVLREAAALHFGASDQ</sequence>
<dbReference type="SUPFAM" id="SSF53335">
    <property type="entry name" value="S-adenosyl-L-methionine-dependent methyltransferases"/>
    <property type="match status" value="1"/>
</dbReference>
<organism evidence="4 5">
    <name type="scientific">Roseivivax halotolerans</name>
    <dbReference type="NCBI Taxonomy" id="93684"/>
    <lineage>
        <taxon>Bacteria</taxon>
        <taxon>Pseudomonadati</taxon>
        <taxon>Pseudomonadota</taxon>
        <taxon>Alphaproteobacteria</taxon>
        <taxon>Rhodobacterales</taxon>
        <taxon>Roseobacteraceae</taxon>
        <taxon>Roseivivax</taxon>
    </lineage>
</organism>
<protein>
    <submittedName>
        <fullName evidence="4">tRNA1(Val) A37 N6-methylase TrmN6</fullName>
    </submittedName>
</protein>
<dbReference type="EMBL" id="FOXV01000006">
    <property type="protein sequence ID" value="SFQ46573.1"/>
    <property type="molecule type" value="Genomic_DNA"/>
</dbReference>
<dbReference type="InterPro" id="IPR029063">
    <property type="entry name" value="SAM-dependent_MTases_sf"/>
</dbReference>
<reference evidence="5" key="1">
    <citation type="submission" date="2016-10" db="EMBL/GenBank/DDBJ databases">
        <authorList>
            <person name="Varghese N."/>
            <person name="Submissions S."/>
        </authorList>
    </citation>
    <scope>NUCLEOTIDE SEQUENCE [LARGE SCALE GENOMIC DNA]</scope>
    <source>
        <strain evidence="5">JCM 10271</strain>
    </source>
</reference>
<dbReference type="STRING" id="93684.SAMN05421853_106182"/>
<keyword evidence="2" id="KW-0949">S-adenosyl-L-methionine</keyword>
<dbReference type="GO" id="GO:0008170">
    <property type="term" value="F:N-methyltransferase activity"/>
    <property type="evidence" value="ECO:0007669"/>
    <property type="project" value="UniProtKB-ARBA"/>
</dbReference>
<evidence type="ECO:0000313" key="4">
    <source>
        <dbReference type="EMBL" id="SFQ46573.1"/>
    </source>
</evidence>
<dbReference type="InterPro" id="IPR002052">
    <property type="entry name" value="DNA_methylase_N6_adenine_CS"/>
</dbReference>
<dbReference type="GO" id="GO:0003676">
    <property type="term" value="F:nucleic acid binding"/>
    <property type="evidence" value="ECO:0007669"/>
    <property type="project" value="InterPro"/>
</dbReference>
<dbReference type="PROSITE" id="PS00092">
    <property type="entry name" value="N6_MTASE"/>
    <property type="match status" value="1"/>
</dbReference>
<evidence type="ECO:0000256" key="2">
    <source>
        <dbReference type="ARBA" id="ARBA00022691"/>
    </source>
</evidence>
<dbReference type="RefSeq" id="WP_093011604.1">
    <property type="nucleotide sequence ID" value="NZ_FOXV01000006.1"/>
</dbReference>
<dbReference type="PANTHER" id="PTHR47739">
    <property type="entry name" value="TRNA1(VAL) (ADENINE(37)-N6)-METHYLTRANSFERASE"/>
    <property type="match status" value="1"/>
</dbReference>
<dbReference type="GO" id="GO:0008757">
    <property type="term" value="F:S-adenosylmethionine-dependent methyltransferase activity"/>
    <property type="evidence" value="ECO:0007669"/>
    <property type="project" value="UniProtKB-ARBA"/>
</dbReference>
<feature type="domain" description="Methyltransferase small" evidence="3">
    <location>
        <begin position="40"/>
        <end position="134"/>
    </location>
</feature>
<dbReference type="GO" id="GO:0032259">
    <property type="term" value="P:methylation"/>
    <property type="evidence" value="ECO:0007669"/>
    <property type="project" value="UniProtKB-KW"/>
</dbReference>
<keyword evidence="1 4" id="KW-0489">Methyltransferase</keyword>
<evidence type="ECO:0000313" key="5">
    <source>
        <dbReference type="Proteomes" id="UP000243106"/>
    </source>
</evidence>
<dbReference type="PANTHER" id="PTHR47739:SF1">
    <property type="entry name" value="TRNA1(VAL) (ADENINE(37)-N6)-METHYLTRANSFERASE"/>
    <property type="match status" value="1"/>
</dbReference>
<evidence type="ECO:0000256" key="1">
    <source>
        <dbReference type="ARBA" id="ARBA00022603"/>
    </source>
</evidence>
<proteinExistence type="predicted"/>
<dbReference type="InterPro" id="IPR050210">
    <property type="entry name" value="tRNA_Adenine-N(6)_MTase"/>
</dbReference>
<gene>
    <name evidence="4" type="ORF">SAMN05421853_106182</name>
</gene>
<keyword evidence="5" id="KW-1185">Reference proteome</keyword>
<evidence type="ECO:0000259" key="3">
    <source>
        <dbReference type="Pfam" id="PF05175"/>
    </source>
</evidence>
<keyword evidence="1 4" id="KW-0808">Transferase</keyword>
<dbReference type="Pfam" id="PF05175">
    <property type="entry name" value="MTS"/>
    <property type="match status" value="1"/>
</dbReference>
<dbReference type="Gene3D" id="3.40.50.150">
    <property type="entry name" value="Vaccinia Virus protein VP39"/>
    <property type="match status" value="1"/>
</dbReference>
<dbReference type="InterPro" id="IPR007848">
    <property type="entry name" value="Small_mtfrase_dom"/>
</dbReference>
<name>A0A1I5YQQ7_9RHOB</name>
<dbReference type="AlphaFoldDB" id="A0A1I5YQQ7"/>
<dbReference type="Proteomes" id="UP000243106">
    <property type="component" value="Unassembled WGS sequence"/>
</dbReference>